<name>X0YEQ5_9ZZZZ</name>
<organism evidence="1">
    <name type="scientific">marine sediment metagenome</name>
    <dbReference type="NCBI Taxonomy" id="412755"/>
    <lineage>
        <taxon>unclassified sequences</taxon>
        <taxon>metagenomes</taxon>
        <taxon>ecological metagenomes</taxon>
    </lineage>
</organism>
<comment type="caution">
    <text evidence="1">The sequence shown here is derived from an EMBL/GenBank/DDBJ whole genome shotgun (WGS) entry which is preliminary data.</text>
</comment>
<dbReference type="EMBL" id="BART01004534">
    <property type="protein sequence ID" value="GAG54429.1"/>
    <property type="molecule type" value="Genomic_DNA"/>
</dbReference>
<feature type="non-terminal residue" evidence="1">
    <location>
        <position position="1"/>
    </location>
</feature>
<evidence type="ECO:0000313" key="1">
    <source>
        <dbReference type="EMBL" id="GAG54429.1"/>
    </source>
</evidence>
<dbReference type="AlphaFoldDB" id="X0YEQ5"/>
<proteinExistence type="predicted"/>
<sequence>CPLVNEVGKVSKFSYERGEDGQIRFRVKIEKLGSFKITLKEK</sequence>
<gene>
    <name evidence="1" type="ORF">S01H4_11303</name>
</gene>
<protein>
    <submittedName>
        <fullName evidence="1">Uncharacterized protein</fullName>
    </submittedName>
</protein>
<accession>X0YEQ5</accession>
<reference evidence="1" key="1">
    <citation type="journal article" date="2014" name="Front. Microbiol.">
        <title>High frequency of phylogenetically diverse reductive dehalogenase-homologous genes in deep subseafloor sedimentary metagenomes.</title>
        <authorList>
            <person name="Kawai M."/>
            <person name="Futagami T."/>
            <person name="Toyoda A."/>
            <person name="Takaki Y."/>
            <person name="Nishi S."/>
            <person name="Hori S."/>
            <person name="Arai W."/>
            <person name="Tsubouchi T."/>
            <person name="Morono Y."/>
            <person name="Uchiyama I."/>
            <person name="Ito T."/>
            <person name="Fujiyama A."/>
            <person name="Inagaki F."/>
            <person name="Takami H."/>
        </authorList>
    </citation>
    <scope>NUCLEOTIDE SEQUENCE</scope>
    <source>
        <strain evidence="1">Expedition CK06-06</strain>
    </source>
</reference>